<proteinExistence type="predicted"/>
<dbReference type="PATRIC" id="fig|1184267.3.peg.2613"/>
<dbReference type="HOGENOM" id="CLU_945476_0_0_7"/>
<gene>
    <name evidence="1" type="ORF">A11Q_2585</name>
</gene>
<dbReference type="STRING" id="1184267.A11Q_2585"/>
<dbReference type="KEGG" id="bex:A11Q_2585"/>
<protein>
    <submittedName>
        <fullName evidence="1">Uncharacterized protein</fullName>
    </submittedName>
</protein>
<keyword evidence="2" id="KW-1185">Reference proteome</keyword>
<dbReference type="AlphaFoldDB" id="M4VFH3"/>
<sequence>MSQNGQFTQTGGSVTLNYVSHSSASFSASGLNKQGFSSVFRGVAGQIWETPFLSADELSAVKKYLSQNVSVEKSDVYTIGQPLYKNSADENALQFYLQEAQMFRQTHFAALDWLYSRVQNSLQQFLSYSNVHYHSKLAPPGFLLYKSNAPLSKPHFDFQARRVPKSWREGSDLNRIITFTLAIDVPSAGSGLYYWSTPFKDLISSLEKTEPSTDLDGAREWGFDSKKMSDLQFYNFLKTQERHFLPYQSGHLYLTIGGLLHQAGPTNILRDGETRITLQGHGLYHEVNGWELYW</sequence>
<evidence type="ECO:0000313" key="2">
    <source>
        <dbReference type="Proteomes" id="UP000012040"/>
    </source>
</evidence>
<dbReference type="OrthoDB" id="7064990at2"/>
<organism evidence="1 2">
    <name type="scientific">Pseudobdellovibrio exovorus JSS</name>
    <dbReference type="NCBI Taxonomy" id="1184267"/>
    <lineage>
        <taxon>Bacteria</taxon>
        <taxon>Pseudomonadati</taxon>
        <taxon>Bdellovibrionota</taxon>
        <taxon>Bdellovibrionia</taxon>
        <taxon>Bdellovibrionales</taxon>
        <taxon>Pseudobdellovibrionaceae</taxon>
        <taxon>Pseudobdellovibrio</taxon>
    </lineage>
</organism>
<name>M4VFH3_9BACT</name>
<dbReference type="RefSeq" id="WP_015471291.1">
    <property type="nucleotide sequence ID" value="NC_020813.1"/>
</dbReference>
<dbReference type="EMBL" id="CP003537">
    <property type="protein sequence ID" value="AGH96801.1"/>
    <property type="molecule type" value="Genomic_DNA"/>
</dbReference>
<accession>M4VFH3</accession>
<dbReference type="eggNOG" id="COG0189">
    <property type="taxonomic scope" value="Bacteria"/>
</dbReference>
<reference evidence="1 2" key="1">
    <citation type="journal article" date="2013" name="ISME J.">
        <title>By their genes ye shall know them: genomic signatures of predatory bacteria.</title>
        <authorList>
            <person name="Pasternak Z."/>
            <person name="Pietrokovski S."/>
            <person name="Rotem O."/>
            <person name="Gophna U."/>
            <person name="Lurie-Weinberger M.N."/>
            <person name="Jurkevitch E."/>
        </authorList>
    </citation>
    <scope>NUCLEOTIDE SEQUENCE [LARGE SCALE GENOMIC DNA]</scope>
    <source>
        <strain evidence="1 2">JSS</strain>
    </source>
</reference>
<evidence type="ECO:0000313" key="1">
    <source>
        <dbReference type="EMBL" id="AGH96801.1"/>
    </source>
</evidence>
<dbReference type="Proteomes" id="UP000012040">
    <property type="component" value="Chromosome"/>
</dbReference>